<comment type="subcellular location">
    <subcellularLocation>
        <location evidence="1">Membrane</location>
        <topology evidence="1">Multi-pass membrane protein</topology>
    </subcellularLocation>
</comment>
<dbReference type="OrthoDB" id="4161376at2759"/>
<dbReference type="PROSITE" id="PS50850">
    <property type="entry name" value="MFS"/>
    <property type="match status" value="1"/>
</dbReference>
<feature type="transmembrane region" description="Helical" evidence="5">
    <location>
        <begin position="322"/>
        <end position="345"/>
    </location>
</feature>
<organism evidence="7 8">
    <name type="scientific">Hyaloscypha bicolor E</name>
    <dbReference type="NCBI Taxonomy" id="1095630"/>
    <lineage>
        <taxon>Eukaryota</taxon>
        <taxon>Fungi</taxon>
        <taxon>Dikarya</taxon>
        <taxon>Ascomycota</taxon>
        <taxon>Pezizomycotina</taxon>
        <taxon>Leotiomycetes</taxon>
        <taxon>Helotiales</taxon>
        <taxon>Hyaloscyphaceae</taxon>
        <taxon>Hyaloscypha</taxon>
        <taxon>Hyaloscypha bicolor</taxon>
    </lineage>
</organism>
<gene>
    <name evidence="7" type="ORF">K444DRAFT_635471</name>
</gene>
<feature type="transmembrane region" description="Helical" evidence="5">
    <location>
        <begin position="62"/>
        <end position="87"/>
    </location>
</feature>
<dbReference type="InterPro" id="IPR020846">
    <property type="entry name" value="MFS_dom"/>
</dbReference>
<dbReference type="InterPro" id="IPR011701">
    <property type="entry name" value="MFS"/>
</dbReference>
<dbReference type="EMBL" id="KZ613883">
    <property type="protein sequence ID" value="PMD53445.1"/>
    <property type="molecule type" value="Genomic_DNA"/>
</dbReference>
<dbReference type="RefSeq" id="XP_024730349.1">
    <property type="nucleotide sequence ID" value="XM_024883869.1"/>
</dbReference>
<protein>
    <submittedName>
        <fullName evidence="7">MFS general substrate transporter</fullName>
    </submittedName>
</protein>
<evidence type="ECO:0000256" key="2">
    <source>
        <dbReference type="ARBA" id="ARBA00022692"/>
    </source>
</evidence>
<evidence type="ECO:0000256" key="5">
    <source>
        <dbReference type="SAM" id="Phobius"/>
    </source>
</evidence>
<feature type="transmembrane region" description="Helical" evidence="5">
    <location>
        <begin position="297"/>
        <end position="315"/>
    </location>
</feature>
<dbReference type="PANTHER" id="PTHR23501:SF109">
    <property type="entry name" value="MAJOR FACILITATOR SUPERFAMILY (MFS) PROFILE DOMAIN-CONTAINING PROTEIN-RELATED"/>
    <property type="match status" value="1"/>
</dbReference>
<dbReference type="GO" id="GO:0022857">
    <property type="term" value="F:transmembrane transporter activity"/>
    <property type="evidence" value="ECO:0007669"/>
    <property type="project" value="InterPro"/>
</dbReference>
<evidence type="ECO:0000256" key="1">
    <source>
        <dbReference type="ARBA" id="ARBA00004141"/>
    </source>
</evidence>
<dbReference type="AlphaFoldDB" id="A0A2J6SRN0"/>
<evidence type="ECO:0000313" key="8">
    <source>
        <dbReference type="Proteomes" id="UP000235371"/>
    </source>
</evidence>
<feature type="transmembrane region" description="Helical" evidence="5">
    <location>
        <begin position="215"/>
        <end position="236"/>
    </location>
</feature>
<feature type="transmembrane region" description="Helical" evidence="5">
    <location>
        <begin position="99"/>
        <end position="118"/>
    </location>
</feature>
<dbReference type="Proteomes" id="UP000235371">
    <property type="component" value="Unassembled WGS sequence"/>
</dbReference>
<evidence type="ECO:0000313" key="7">
    <source>
        <dbReference type="EMBL" id="PMD53445.1"/>
    </source>
</evidence>
<feature type="domain" description="Major facilitator superfamily (MFS) profile" evidence="6">
    <location>
        <begin position="61"/>
        <end position="452"/>
    </location>
</feature>
<dbReference type="InParanoid" id="A0A2J6SRN0"/>
<name>A0A2J6SRN0_9HELO</name>
<reference evidence="7 8" key="1">
    <citation type="submission" date="2016-04" db="EMBL/GenBank/DDBJ databases">
        <title>A degradative enzymes factory behind the ericoid mycorrhizal symbiosis.</title>
        <authorList>
            <consortium name="DOE Joint Genome Institute"/>
            <person name="Martino E."/>
            <person name="Morin E."/>
            <person name="Grelet G."/>
            <person name="Kuo A."/>
            <person name="Kohler A."/>
            <person name="Daghino S."/>
            <person name="Barry K."/>
            <person name="Choi C."/>
            <person name="Cichocki N."/>
            <person name="Clum A."/>
            <person name="Copeland A."/>
            <person name="Hainaut M."/>
            <person name="Haridas S."/>
            <person name="Labutti K."/>
            <person name="Lindquist E."/>
            <person name="Lipzen A."/>
            <person name="Khouja H.-R."/>
            <person name="Murat C."/>
            <person name="Ohm R."/>
            <person name="Olson A."/>
            <person name="Spatafora J."/>
            <person name="Veneault-Fourrey C."/>
            <person name="Henrissat B."/>
            <person name="Grigoriev I."/>
            <person name="Martin F."/>
            <person name="Perotto S."/>
        </authorList>
    </citation>
    <scope>NUCLEOTIDE SEQUENCE [LARGE SCALE GENOMIC DNA]</scope>
    <source>
        <strain evidence="7 8">E</strain>
    </source>
</reference>
<keyword evidence="8" id="KW-1185">Reference proteome</keyword>
<feature type="transmembrane region" description="Helical" evidence="5">
    <location>
        <begin position="257"/>
        <end position="285"/>
    </location>
</feature>
<proteinExistence type="predicted"/>
<feature type="transmembrane region" description="Helical" evidence="5">
    <location>
        <begin position="351"/>
        <end position="375"/>
    </location>
</feature>
<feature type="transmembrane region" description="Helical" evidence="5">
    <location>
        <begin position="152"/>
        <end position="174"/>
    </location>
</feature>
<dbReference type="InterPro" id="IPR036259">
    <property type="entry name" value="MFS_trans_sf"/>
</dbReference>
<evidence type="ECO:0000256" key="4">
    <source>
        <dbReference type="ARBA" id="ARBA00023136"/>
    </source>
</evidence>
<feature type="transmembrane region" description="Helical" evidence="5">
    <location>
        <begin position="186"/>
        <end position="203"/>
    </location>
</feature>
<accession>A0A2J6SRN0</accession>
<dbReference type="Gene3D" id="1.20.1250.20">
    <property type="entry name" value="MFS general substrate transporter like domains"/>
    <property type="match status" value="1"/>
</dbReference>
<dbReference type="GeneID" id="36591946"/>
<dbReference type="PANTHER" id="PTHR23501">
    <property type="entry name" value="MAJOR FACILITATOR SUPERFAMILY"/>
    <property type="match status" value="1"/>
</dbReference>
<dbReference type="Pfam" id="PF07690">
    <property type="entry name" value="MFS_1"/>
    <property type="match status" value="1"/>
</dbReference>
<evidence type="ECO:0000259" key="6">
    <source>
        <dbReference type="PROSITE" id="PS50850"/>
    </source>
</evidence>
<evidence type="ECO:0000256" key="3">
    <source>
        <dbReference type="ARBA" id="ARBA00022989"/>
    </source>
</evidence>
<dbReference type="SUPFAM" id="SSF103473">
    <property type="entry name" value="MFS general substrate transporter"/>
    <property type="match status" value="1"/>
</dbReference>
<keyword evidence="4 5" id="KW-0472">Membrane</keyword>
<sequence length="452" mass="47889">MTEKATPNAVQGVTTDVNLEKGDIAPASIHSNRHGDATKLNLDAYKSDDSDGKINWTITHRLAAFSLCLLYVGSQIPLYFIGASLSFVTEDIGGTDKAAWLPVANTLALGATAPFVGYMQDLIGRRYIALLGCLLLIVGVVIFGTAHEFGQAVTGMAISGKGGGIGELTALAGISEIVPVNKRGTYLAIATGCIIPFSGYILYAQYWSFYATWRWGMWITAIINGVAFAGTLLFYFPNNHHHDLIKSHIIKKIDFMGAVLSIVGLTLFAYVLSTLIIGFLLMVAFGLWEWKGAKYPIVPHEIFVAAFGGALSTISPDTPARAVAFGAIAGFGIGGVLVPAATIAITVTPDAFIATTVALSLSIRVIGGSIGYSIYYNIFANKLKSKLPPIVAAAVVKAGLPLTSVYSFIGTLVTNPKMLSEVPGVTPAVIEAATIATRWAYSESLKKKVNSN</sequence>
<keyword evidence="3 5" id="KW-1133">Transmembrane helix</keyword>
<dbReference type="GO" id="GO:0005886">
    <property type="term" value="C:plasma membrane"/>
    <property type="evidence" value="ECO:0007669"/>
    <property type="project" value="TreeGrafter"/>
</dbReference>
<keyword evidence="2 5" id="KW-0812">Transmembrane</keyword>
<feature type="transmembrane region" description="Helical" evidence="5">
    <location>
        <begin position="127"/>
        <end position="146"/>
    </location>
</feature>